<evidence type="ECO:0000259" key="12">
    <source>
        <dbReference type="Pfam" id="PF07730"/>
    </source>
</evidence>
<sequence>MDLKAGGRVTRPGADRDDGSGPAAGGGGPVVSGDGPVVTEAVRTGEGGGAGRLRWCARGLVVAVLSQLGSVALFTVTVLTLLSLVVGVGVLVLPVVLAAVRGLAGYHRRTLGEWTGTPIDTPYRHPVEAAPHDVAASFRQCRRLLADPATWRDVLWLFLDGPVGLVLGLLPASLVAYGLNGLFVTPFLWEHMGPHWGFGVIWPIADQTDAYLAMPQGALLVALGLLTARPLVRAHGAFSRLLLAPTRGARLALRVERLTETRSETVESQAAELRRIERDLHDGAQARLVSLGMKLGLADTLLDDNPEMVRQLLADAMESSSQALTELRDLVRGIHPPVLAERGLDGAVRALAVGLPLPVELAIDLPARPQPPVESAAYFVIAETLANVTKHSGATRVDVRLWYADGALRARVTDDGRGGADPEGGSGLRGLQRRLAAFDGVLDVHSPQGGPTVVTMELPCAL</sequence>
<keyword evidence="4" id="KW-0808">Transferase</keyword>
<feature type="transmembrane region" description="Helical" evidence="10">
    <location>
        <begin position="55"/>
        <end position="75"/>
    </location>
</feature>
<dbReference type="EMBL" id="VOKX01000070">
    <property type="protein sequence ID" value="KAB7839623.1"/>
    <property type="molecule type" value="Genomic_DNA"/>
</dbReference>
<dbReference type="Gene3D" id="3.30.565.10">
    <property type="entry name" value="Histidine kinase-like ATPase, C-terminal domain"/>
    <property type="match status" value="1"/>
</dbReference>
<dbReference type="InterPro" id="IPR025828">
    <property type="entry name" value="Put_sensor_dom"/>
</dbReference>
<evidence type="ECO:0000256" key="4">
    <source>
        <dbReference type="ARBA" id="ARBA00022679"/>
    </source>
</evidence>
<dbReference type="AlphaFoldDB" id="A0A5N5W496"/>
<evidence type="ECO:0000256" key="10">
    <source>
        <dbReference type="SAM" id="Phobius"/>
    </source>
</evidence>
<evidence type="ECO:0000259" key="11">
    <source>
        <dbReference type="Pfam" id="PF02518"/>
    </source>
</evidence>
<evidence type="ECO:0000313" key="15">
    <source>
        <dbReference type="Proteomes" id="UP000327000"/>
    </source>
</evidence>
<comment type="catalytic activity">
    <reaction evidence="1">
        <text>ATP + protein L-histidine = ADP + protein N-phospho-L-histidine.</text>
        <dbReference type="EC" id="2.7.13.3"/>
    </reaction>
</comment>
<keyword evidence="5" id="KW-0547">Nucleotide-binding</keyword>
<dbReference type="PANTHER" id="PTHR24421">
    <property type="entry name" value="NITRATE/NITRITE SENSOR PROTEIN NARX-RELATED"/>
    <property type="match status" value="1"/>
</dbReference>
<name>A0A5N5W496_STRMB</name>
<dbReference type="Proteomes" id="UP000327000">
    <property type="component" value="Unassembled WGS sequence"/>
</dbReference>
<evidence type="ECO:0000259" key="13">
    <source>
        <dbReference type="Pfam" id="PF13796"/>
    </source>
</evidence>
<feature type="domain" description="Histidine kinase/HSP90-like ATPase" evidence="11">
    <location>
        <begin position="376"/>
        <end position="460"/>
    </location>
</feature>
<dbReference type="EC" id="2.7.13.3" evidence="2"/>
<evidence type="ECO:0000256" key="3">
    <source>
        <dbReference type="ARBA" id="ARBA00022553"/>
    </source>
</evidence>
<dbReference type="GO" id="GO:0046983">
    <property type="term" value="F:protein dimerization activity"/>
    <property type="evidence" value="ECO:0007669"/>
    <property type="project" value="InterPro"/>
</dbReference>
<evidence type="ECO:0000256" key="9">
    <source>
        <dbReference type="SAM" id="MobiDB-lite"/>
    </source>
</evidence>
<dbReference type="PANTHER" id="PTHR24421:SF10">
    <property type="entry name" value="NITRATE_NITRITE SENSOR PROTEIN NARQ"/>
    <property type="match status" value="1"/>
</dbReference>
<evidence type="ECO:0000256" key="5">
    <source>
        <dbReference type="ARBA" id="ARBA00022741"/>
    </source>
</evidence>
<organism evidence="14 15">
    <name type="scientific">Streptomyces mobaraensis</name>
    <name type="common">Streptoverticillium mobaraense</name>
    <dbReference type="NCBI Taxonomy" id="35621"/>
    <lineage>
        <taxon>Bacteria</taxon>
        <taxon>Bacillati</taxon>
        <taxon>Actinomycetota</taxon>
        <taxon>Actinomycetes</taxon>
        <taxon>Kitasatosporales</taxon>
        <taxon>Streptomycetaceae</taxon>
        <taxon>Streptomyces</taxon>
    </lineage>
</organism>
<proteinExistence type="predicted"/>
<keyword evidence="10" id="KW-0812">Transmembrane</keyword>
<keyword evidence="3" id="KW-0597">Phosphoprotein</keyword>
<evidence type="ECO:0000256" key="7">
    <source>
        <dbReference type="ARBA" id="ARBA00022840"/>
    </source>
</evidence>
<dbReference type="InterPro" id="IPR036890">
    <property type="entry name" value="HATPase_C_sf"/>
</dbReference>
<dbReference type="RefSeq" id="WP_152264715.1">
    <property type="nucleotide sequence ID" value="NZ_VOKX01000070.1"/>
</dbReference>
<feature type="domain" description="Signal transduction histidine kinase subgroup 3 dimerisation and phosphoacceptor" evidence="12">
    <location>
        <begin position="272"/>
        <end position="339"/>
    </location>
</feature>
<protein>
    <recommendedName>
        <fullName evidence="2">histidine kinase</fullName>
        <ecNumber evidence="2">2.7.13.3</ecNumber>
    </recommendedName>
</protein>
<dbReference type="GO" id="GO:0005524">
    <property type="term" value="F:ATP binding"/>
    <property type="evidence" value="ECO:0007669"/>
    <property type="project" value="UniProtKB-KW"/>
</dbReference>
<keyword evidence="15" id="KW-1185">Reference proteome</keyword>
<evidence type="ECO:0000256" key="1">
    <source>
        <dbReference type="ARBA" id="ARBA00000085"/>
    </source>
</evidence>
<dbReference type="InterPro" id="IPR011712">
    <property type="entry name" value="Sig_transdc_His_kin_sub3_dim/P"/>
</dbReference>
<feature type="domain" description="Putative sensor" evidence="13">
    <location>
        <begin position="62"/>
        <end position="243"/>
    </location>
</feature>
<evidence type="ECO:0000256" key="2">
    <source>
        <dbReference type="ARBA" id="ARBA00012438"/>
    </source>
</evidence>
<dbReference type="GO" id="GO:0000155">
    <property type="term" value="F:phosphorelay sensor kinase activity"/>
    <property type="evidence" value="ECO:0007669"/>
    <property type="project" value="InterPro"/>
</dbReference>
<dbReference type="Pfam" id="PF07730">
    <property type="entry name" value="HisKA_3"/>
    <property type="match status" value="1"/>
</dbReference>
<dbReference type="SUPFAM" id="SSF55874">
    <property type="entry name" value="ATPase domain of HSP90 chaperone/DNA topoisomerase II/histidine kinase"/>
    <property type="match status" value="1"/>
</dbReference>
<keyword evidence="10" id="KW-0472">Membrane</keyword>
<feature type="region of interest" description="Disordered" evidence="9">
    <location>
        <begin position="1"/>
        <end position="36"/>
    </location>
</feature>
<keyword evidence="8" id="KW-0902">Two-component regulatory system</keyword>
<dbReference type="Gene3D" id="1.20.5.1930">
    <property type="match status" value="1"/>
</dbReference>
<evidence type="ECO:0000256" key="6">
    <source>
        <dbReference type="ARBA" id="ARBA00022777"/>
    </source>
</evidence>
<evidence type="ECO:0000256" key="8">
    <source>
        <dbReference type="ARBA" id="ARBA00023012"/>
    </source>
</evidence>
<dbReference type="OrthoDB" id="5242012at2"/>
<feature type="transmembrane region" description="Helical" evidence="10">
    <location>
        <begin position="81"/>
        <end position="100"/>
    </location>
</feature>
<evidence type="ECO:0000313" key="14">
    <source>
        <dbReference type="EMBL" id="KAB7839623.1"/>
    </source>
</evidence>
<dbReference type="CDD" id="cd16917">
    <property type="entry name" value="HATPase_UhpB-NarQ-NarX-like"/>
    <property type="match status" value="1"/>
</dbReference>
<dbReference type="Pfam" id="PF02518">
    <property type="entry name" value="HATPase_c"/>
    <property type="match status" value="1"/>
</dbReference>
<keyword evidence="6 14" id="KW-0418">Kinase</keyword>
<dbReference type="GO" id="GO:0016020">
    <property type="term" value="C:membrane"/>
    <property type="evidence" value="ECO:0007669"/>
    <property type="project" value="InterPro"/>
</dbReference>
<dbReference type="Pfam" id="PF13796">
    <property type="entry name" value="Sensor"/>
    <property type="match status" value="1"/>
</dbReference>
<comment type="caution">
    <text evidence="14">The sequence shown here is derived from an EMBL/GenBank/DDBJ whole genome shotgun (WGS) entry which is preliminary data.</text>
</comment>
<accession>A0A5N5W496</accession>
<dbReference type="InterPro" id="IPR050482">
    <property type="entry name" value="Sensor_HK_TwoCompSys"/>
</dbReference>
<gene>
    <name evidence="14" type="ORF">FRZ00_22135</name>
</gene>
<keyword evidence="10" id="KW-1133">Transmembrane helix</keyword>
<keyword evidence="7" id="KW-0067">ATP-binding</keyword>
<feature type="transmembrane region" description="Helical" evidence="10">
    <location>
        <begin position="154"/>
        <end position="179"/>
    </location>
</feature>
<dbReference type="InterPro" id="IPR003594">
    <property type="entry name" value="HATPase_dom"/>
</dbReference>
<reference evidence="14 15" key="1">
    <citation type="journal article" date="2019" name="Microb. Cell Fact.">
        <title>Exploring novel herbicidin analogues by transcriptional regulator overexpression and MS/MS molecular networking.</title>
        <authorList>
            <person name="Shi Y."/>
            <person name="Gu R."/>
            <person name="Li Y."/>
            <person name="Wang X."/>
            <person name="Ren W."/>
            <person name="Li X."/>
            <person name="Wang L."/>
            <person name="Xie Y."/>
            <person name="Hong B."/>
        </authorList>
    </citation>
    <scope>NUCLEOTIDE SEQUENCE [LARGE SCALE GENOMIC DNA]</scope>
    <source>
        <strain evidence="14 15">US-43</strain>
    </source>
</reference>